<reference evidence="1" key="1">
    <citation type="submission" date="2021-06" db="EMBL/GenBank/DDBJ databases">
        <authorList>
            <person name="Hodson N. C."/>
            <person name="Mongue J. A."/>
            <person name="Jaron S. K."/>
        </authorList>
    </citation>
    <scope>NUCLEOTIDE SEQUENCE</scope>
</reference>
<keyword evidence="2" id="KW-1185">Reference proteome</keyword>
<protein>
    <submittedName>
        <fullName evidence="1">Uncharacterized protein</fullName>
    </submittedName>
</protein>
<evidence type="ECO:0000313" key="2">
    <source>
        <dbReference type="Proteomes" id="UP000708208"/>
    </source>
</evidence>
<dbReference type="Proteomes" id="UP000708208">
    <property type="component" value="Unassembled WGS sequence"/>
</dbReference>
<organism evidence="1 2">
    <name type="scientific">Allacma fusca</name>
    <dbReference type="NCBI Taxonomy" id="39272"/>
    <lineage>
        <taxon>Eukaryota</taxon>
        <taxon>Metazoa</taxon>
        <taxon>Ecdysozoa</taxon>
        <taxon>Arthropoda</taxon>
        <taxon>Hexapoda</taxon>
        <taxon>Collembola</taxon>
        <taxon>Symphypleona</taxon>
        <taxon>Sminthuridae</taxon>
        <taxon>Allacma</taxon>
    </lineage>
</organism>
<dbReference type="AlphaFoldDB" id="A0A8J2KD78"/>
<feature type="non-terminal residue" evidence="1">
    <location>
        <position position="1"/>
    </location>
</feature>
<gene>
    <name evidence="1" type="ORF">AFUS01_LOCUS13921</name>
</gene>
<sequence length="53" mass="6227">HYPHVLELIASLEIRIRESIKPQEIKDEKFCGVTHQLNGWIVGKILTLRIFED</sequence>
<dbReference type="EMBL" id="CAJVCH010115498">
    <property type="protein sequence ID" value="CAG7724930.1"/>
    <property type="molecule type" value="Genomic_DNA"/>
</dbReference>
<accession>A0A8J2KD78</accession>
<comment type="caution">
    <text evidence="1">The sequence shown here is derived from an EMBL/GenBank/DDBJ whole genome shotgun (WGS) entry which is preliminary data.</text>
</comment>
<name>A0A8J2KD78_9HEXA</name>
<evidence type="ECO:0000313" key="1">
    <source>
        <dbReference type="EMBL" id="CAG7724930.1"/>
    </source>
</evidence>
<proteinExistence type="predicted"/>